<dbReference type="GO" id="GO:0016788">
    <property type="term" value="F:hydrolase activity, acting on ester bonds"/>
    <property type="evidence" value="ECO:0007669"/>
    <property type="project" value="UniProtKB-UniRule"/>
</dbReference>
<feature type="binding site" evidence="5">
    <location>
        <position position="54"/>
    </location>
    <ligand>
        <name>Zn(2+)</name>
        <dbReference type="ChEBI" id="CHEBI:29105"/>
    </ligand>
</feature>
<dbReference type="UniPathway" id="UPA00185">
    <property type="reaction ID" value="UER00283"/>
</dbReference>
<dbReference type="GO" id="GO:0019545">
    <property type="term" value="P:L-arginine catabolic process to succinate"/>
    <property type="evidence" value="ECO:0007669"/>
    <property type="project" value="UniProtKB-UniRule"/>
</dbReference>
<accession>A0A1S8YR40</accession>
<feature type="domain" description="AstE/AspA barrel-sandwich hybrid" evidence="7">
    <location>
        <begin position="251"/>
        <end position="322"/>
    </location>
</feature>
<organism evidence="9 10">
    <name type="scientific">Izhakiella australiensis</name>
    <dbReference type="NCBI Taxonomy" id="1926881"/>
    <lineage>
        <taxon>Bacteria</taxon>
        <taxon>Pseudomonadati</taxon>
        <taxon>Pseudomonadota</taxon>
        <taxon>Gammaproteobacteria</taxon>
        <taxon>Enterobacterales</taxon>
        <taxon>Erwiniaceae</taxon>
        <taxon>Izhakiella</taxon>
    </lineage>
</organism>
<dbReference type="PANTHER" id="PTHR15162:SF7">
    <property type="entry name" value="SUCCINYLGLUTAMATE DESUCCINYLASE"/>
    <property type="match status" value="1"/>
</dbReference>
<keyword evidence="2 5" id="KW-0479">Metal-binding</keyword>
<sequence>MQDLLSLTFAGEKPVISQGRNQHLSWLWRDEGIIELTPLHPSTNMALVVSCGIHGNETAPIEMVNQIASELIAGDLPLAMRLLIIIGNPAAMRENKRYLQADVNRMFGGRWQQFPDSAEARRALCLEQAIETFYLSGSHEELRWHLDLHTAIRGSWHTRFGVLPQRDKPWPQAFLRWLSAAGLEALVFHRAPGGTYTHFSHHCFQANSCTLELGKALAFGHNDLSQFSDADAALRALICGQEVGADASIPRRYRVLQQITRLSAQFRLHMSKDTLNFTVFPQGTLLAEDGETRYYVQQAREYVLFPNPDVACGLRAGLMLVEDNAHNQALQLESVDERQQAAS</sequence>
<comment type="function">
    <text evidence="5">Transforms N(2)-succinylglutamate into succinate and glutamate.</text>
</comment>
<evidence type="ECO:0000256" key="2">
    <source>
        <dbReference type="ARBA" id="ARBA00022723"/>
    </source>
</evidence>
<dbReference type="Pfam" id="PF04952">
    <property type="entry name" value="AstE_AspA_hybrid"/>
    <property type="match status" value="1"/>
</dbReference>
<dbReference type="Gene3D" id="3.40.630.10">
    <property type="entry name" value="Zn peptidases"/>
    <property type="match status" value="1"/>
</dbReference>
<comment type="cofactor">
    <cofactor evidence="5">
        <name>Zn(2+)</name>
        <dbReference type="ChEBI" id="CHEBI:29105"/>
    </cofactor>
    <text evidence="5">Binds 1 zinc ion per subunit.</text>
</comment>
<evidence type="ECO:0000256" key="6">
    <source>
        <dbReference type="NCBIfam" id="TIGR03242"/>
    </source>
</evidence>
<keyword evidence="4 5" id="KW-0862">Zinc</keyword>
<dbReference type="PIRSF" id="PIRSF017020">
    <property type="entry name" value="AstE"/>
    <property type="match status" value="1"/>
</dbReference>
<evidence type="ECO:0000259" key="7">
    <source>
        <dbReference type="Pfam" id="PF04952"/>
    </source>
</evidence>
<dbReference type="InterPro" id="IPR007036">
    <property type="entry name" value="Aste_AspA_hybrid_dom"/>
</dbReference>
<comment type="similarity">
    <text evidence="5">Belongs to the AspA/AstE family. Succinylglutamate desuccinylase subfamily.</text>
</comment>
<gene>
    <name evidence="5" type="primary">astE</name>
    <name evidence="9" type="ORF">BTJ39_04745</name>
</gene>
<proteinExistence type="inferred from homology"/>
<dbReference type="EMBL" id="MRUL01000002">
    <property type="protein sequence ID" value="OON41276.1"/>
    <property type="molecule type" value="Genomic_DNA"/>
</dbReference>
<dbReference type="GO" id="GO:0019544">
    <property type="term" value="P:L-arginine catabolic process to L-glutamate"/>
    <property type="evidence" value="ECO:0007669"/>
    <property type="project" value="UniProtKB-UniRule"/>
</dbReference>
<dbReference type="EC" id="3.5.1.96" evidence="5 6"/>
<keyword evidence="10" id="KW-1185">Reference proteome</keyword>
<dbReference type="InterPro" id="IPR050178">
    <property type="entry name" value="AspA/AstE_fam"/>
</dbReference>
<dbReference type="GO" id="GO:0008270">
    <property type="term" value="F:zinc ion binding"/>
    <property type="evidence" value="ECO:0007669"/>
    <property type="project" value="UniProtKB-UniRule"/>
</dbReference>
<dbReference type="HAMAP" id="MF_00767">
    <property type="entry name" value="Arg_catab_AstE"/>
    <property type="match status" value="1"/>
</dbReference>
<evidence type="ECO:0000256" key="5">
    <source>
        <dbReference type="HAMAP-Rule" id="MF_00767"/>
    </source>
</evidence>
<dbReference type="CDD" id="cd03855">
    <property type="entry name" value="M14_ASTE"/>
    <property type="match status" value="1"/>
</dbReference>
<feature type="binding site" evidence="5">
    <location>
        <position position="57"/>
    </location>
    <ligand>
        <name>Zn(2+)</name>
        <dbReference type="ChEBI" id="CHEBI:29105"/>
    </ligand>
</feature>
<feature type="active site" evidence="5">
    <location>
        <position position="212"/>
    </location>
</feature>
<dbReference type="OrthoDB" id="5290473at2"/>
<evidence type="ECO:0000256" key="4">
    <source>
        <dbReference type="ARBA" id="ARBA00022833"/>
    </source>
</evidence>
<dbReference type="InterPro" id="IPR016681">
    <property type="entry name" value="SuccinylGlu_desuccinylase"/>
</dbReference>
<dbReference type="NCBIfam" id="NF003706">
    <property type="entry name" value="PRK05324.1"/>
    <property type="match status" value="1"/>
</dbReference>
<dbReference type="Pfam" id="PF24827">
    <property type="entry name" value="AstE_AspA_cat"/>
    <property type="match status" value="1"/>
</dbReference>
<comment type="catalytic activity">
    <reaction evidence="5">
        <text>N-succinyl-L-glutamate + H2O = L-glutamate + succinate</text>
        <dbReference type="Rhea" id="RHEA:15169"/>
        <dbReference type="ChEBI" id="CHEBI:15377"/>
        <dbReference type="ChEBI" id="CHEBI:29985"/>
        <dbReference type="ChEBI" id="CHEBI:30031"/>
        <dbReference type="ChEBI" id="CHEBI:58763"/>
        <dbReference type="EC" id="3.5.1.96"/>
    </reaction>
</comment>
<evidence type="ECO:0000256" key="3">
    <source>
        <dbReference type="ARBA" id="ARBA00022801"/>
    </source>
</evidence>
<dbReference type="PANTHER" id="PTHR15162">
    <property type="entry name" value="ASPARTOACYLASE"/>
    <property type="match status" value="1"/>
</dbReference>
<dbReference type="RefSeq" id="WP_078001527.1">
    <property type="nucleotide sequence ID" value="NZ_MRUL01000002.1"/>
</dbReference>
<dbReference type="NCBIfam" id="TIGR03242">
    <property type="entry name" value="arg_catab_astE"/>
    <property type="match status" value="1"/>
</dbReference>
<dbReference type="STRING" id="1926881.BTJ39_04745"/>
<dbReference type="GO" id="GO:0009017">
    <property type="term" value="F:succinylglutamate desuccinylase activity"/>
    <property type="evidence" value="ECO:0007669"/>
    <property type="project" value="UniProtKB-UniRule"/>
</dbReference>
<feature type="domain" description="Succinylglutamate desuccinylase/Aspartoacylase catalytic" evidence="8">
    <location>
        <begin position="46"/>
        <end position="238"/>
    </location>
</feature>
<name>A0A1S8YR40_9GAMM</name>
<evidence type="ECO:0000313" key="10">
    <source>
        <dbReference type="Proteomes" id="UP000190667"/>
    </source>
</evidence>
<dbReference type="SUPFAM" id="SSF53187">
    <property type="entry name" value="Zn-dependent exopeptidases"/>
    <property type="match status" value="1"/>
</dbReference>
<comment type="caution">
    <text evidence="9">The sequence shown here is derived from an EMBL/GenBank/DDBJ whole genome shotgun (WGS) entry which is preliminary data.</text>
</comment>
<reference evidence="9 10" key="1">
    <citation type="submission" date="2016-12" db="EMBL/GenBank/DDBJ databases">
        <title>Izhakiella australiana sp. nov. of genus Izhakiella isolated from Australian desert.</title>
        <authorList>
            <person name="Ji M."/>
        </authorList>
    </citation>
    <scope>NUCLEOTIDE SEQUENCE [LARGE SCALE GENOMIC DNA]</scope>
    <source>
        <strain evidence="9 10">D4N98</strain>
    </source>
</reference>
<dbReference type="InterPro" id="IPR055438">
    <property type="entry name" value="AstE_AspA_cat"/>
</dbReference>
<evidence type="ECO:0000256" key="1">
    <source>
        <dbReference type="ARBA" id="ARBA00022503"/>
    </source>
</evidence>
<feature type="binding site" evidence="5">
    <location>
        <position position="149"/>
    </location>
    <ligand>
        <name>Zn(2+)</name>
        <dbReference type="ChEBI" id="CHEBI:29105"/>
    </ligand>
</feature>
<dbReference type="AlphaFoldDB" id="A0A1S8YR40"/>
<dbReference type="Proteomes" id="UP000190667">
    <property type="component" value="Unassembled WGS sequence"/>
</dbReference>
<keyword evidence="1 5" id="KW-0056">Arginine metabolism</keyword>
<dbReference type="FunFam" id="3.40.630.10:FF:000017">
    <property type="entry name" value="Succinylglutamate desuccinylase"/>
    <property type="match status" value="1"/>
</dbReference>
<comment type="pathway">
    <text evidence="5">Amino-acid degradation; L-arginine degradation via AST pathway; L-glutamate and succinate from L-arginine: step 5/5.</text>
</comment>
<protein>
    <recommendedName>
        <fullName evidence="5 6">Succinylglutamate desuccinylase</fullName>
        <ecNumber evidence="5 6">3.5.1.96</ecNumber>
    </recommendedName>
</protein>
<evidence type="ECO:0000259" key="8">
    <source>
        <dbReference type="Pfam" id="PF24827"/>
    </source>
</evidence>
<keyword evidence="3 5" id="KW-0378">Hydrolase</keyword>
<evidence type="ECO:0000313" key="9">
    <source>
        <dbReference type="EMBL" id="OON41276.1"/>
    </source>
</evidence>